<evidence type="ECO:0000259" key="18">
    <source>
        <dbReference type="PROSITE" id="PS50857"/>
    </source>
</evidence>
<keyword evidence="7 13" id="KW-0479">Metal-binding</keyword>
<dbReference type="Pfam" id="PF02790">
    <property type="entry name" value="COX2_TM"/>
    <property type="match status" value="1"/>
</dbReference>
<gene>
    <name evidence="21" type="ORF">GCM10023156_22210</name>
</gene>
<comment type="caution">
    <text evidence="21">The sequence shown here is derived from an EMBL/GenBank/DDBJ whole genome shotgun (WGS) entry which is preliminary data.</text>
</comment>
<dbReference type="PROSITE" id="PS51007">
    <property type="entry name" value="CYTC"/>
    <property type="match status" value="1"/>
</dbReference>
<evidence type="ECO:0000256" key="4">
    <source>
        <dbReference type="ARBA" id="ARBA00022617"/>
    </source>
</evidence>
<evidence type="ECO:0000256" key="1">
    <source>
        <dbReference type="ARBA" id="ARBA00004141"/>
    </source>
</evidence>
<proteinExistence type="inferred from homology"/>
<evidence type="ECO:0000256" key="5">
    <source>
        <dbReference type="ARBA" id="ARBA00022660"/>
    </source>
</evidence>
<dbReference type="SUPFAM" id="SSF46626">
    <property type="entry name" value="Cytochrome c"/>
    <property type="match status" value="1"/>
</dbReference>
<feature type="domain" description="Cytochrome oxidase subunit II copper A binding" evidence="18">
    <location>
        <begin position="108"/>
        <end position="254"/>
    </location>
</feature>
<dbReference type="InterPro" id="IPR045187">
    <property type="entry name" value="CcO_II"/>
</dbReference>
<evidence type="ECO:0000259" key="19">
    <source>
        <dbReference type="PROSITE" id="PS50999"/>
    </source>
</evidence>
<dbReference type="SUPFAM" id="SSF81464">
    <property type="entry name" value="Cytochrome c oxidase subunit II-like, transmembrane region"/>
    <property type="match status" value="1"/>
</dbReference>
<feature type="domain" description="Cytochrome oxidase subunit II transmembrane region profile" evidence="19">
    <location>
        <begin position="11"/>
        <end position="107"/>
    </location>
</feature>
<evidence type="ECO:0000256" key="8">
    <source>
        <dbReference type="ARBA" id="ARBA00022967"/>
    </source>
</evidence>
<evidence type="ECO:0000256" key="12">
    <source>
        <dbReference type="ARBA" id="ARBA00023136"/>
    </source>
</evidence>
<dbReference type="InterPro" id="IPR002429">
    <property type="entry name" value="CcO_II-like_C"/>
</dbReference>
<reference evidence="22" key="1">
    <citation type="journal article" date="2019" name="Int. J. Syst. Evol. Microbiol.">
        <title>The Global Catalogue of Microorganisms (GCM) 10K type strain sequencing project: providing services to taxonomists for standard genome sequencing and annotation.</title>
        <authorList>
            <consortium name="The Broad Institute Genomics Platform"/>
            <consortium name="The Broad Institute Genome Sequencing Center for Infectious Disease"/>
            <person name="Wu L."/>
            <person name="Ma J."/>
        </authorList>
    </citation>
    <scope>NUCLEOTIDE SEQUENCE [LARGE SCALE GENOMIC DNA]</scope>
    <source>
        <strain evidence="22">JCM 17759</strain>
    </source>
</reference>
<comment type="similarity">
    <text evidence="2 14">Belongs to the cytochrome c oxidase subunit 2 family.</text>
</comment>
<dbReference type="PRINTS" id="PR00605">
    <property type="entry name" value="CYTCHROMECIC"/>
</dbReference>
<evidence type="ECO:0000259" key="20">
    <source>
        <dbReference type="PROSITE" id="PS51007"/>
    </source>
</evidence>
<feature type="transmembrane region" description="Helical" evidence="17">
    <location>
        <begin position="32"/>
        <end position="57"/>
    </location>
</feature>
<dbReference type="Pfam" id="PF00034">
    <property type="entry name" value="Cytochrom_C"/>
    <property type="match status" value="1"/>
</dbReference>
<dbReference type="InterPro" id="IPR008972">
    <property type="entry name" value="Cupredoxin"/>
</dbReference>
<evidence type="ECO:0000256" key="13">
    <source>
        <dbReference type="PROSITE-ProRule" id="PRU00433"/>
    </source>
</evidence>
<evidence type="ECO:0000313" key="21">
    <source>
        <dbReference type="EMBL" id="GAA4452607.1"/>
    </source>
</evidence>
<keyword evidence="6 14" id="KW-0812">Transmembrane</keyword>
<dbReference type="InterPro" id="IPR009056">
    <property type="entry name" value="Cyt_c-like_dom"/>
</dbReference>
<organism evidence="21 22">
    <name type="scientific">Novipirellula rosea</name>
    <dbReference type="NCBI Taxonomy" id="1031540"/>
    <lineage>
        <taxon>Bacteria</taxon>
        <taxon>Pseudomonadati</taxon>
        <taxon>Planctomycetota</taxon>
        <taxon>Planctomycetia</taxon>
        <taxon>Pirellulales</taxon>
        <taxon>Pirellulaceae</taxon>
        <taxon>Novipirellula</taxon>
    </lineage>
</organism>
<comment type="cofactor">
    <cofactor evidence="15">
        <name>Cu cation</name>
        <dbReference type="ChEBI" id="CHEBI:23378"/>
    </cofactor>
    <text evidence="15">Binds a copper A center.</text>
</comment>
<dbReference type="SUPFAM" id="SSF49503">
    <property type="entry name" value="Cupredoxins"/>
    <property type="match status" value="1"/>
</dbReference>
<comment type="function">
    <text evidence="15">Subunits I and II form the functional core of the enzyme complex. Electrons originating in cytochrome c are transferred via heme a and Cu(A) to the binuclear center formed by heme a3 and Cu(B).</text>
</comment>
<dbReference type="PROSITE" id="PS50857">
    <property type="entry name" value="COX2_CUA"/>
    <property type="match status" value="1"/>
</dbReference>
<keyword evidence="10 17" id="KW-1133">Transmembrane helix</keyword>
<dbReference type="Gene3D" id="2.60.40.420">
    <property type="entry name" value="Cupredoxins - blue copper proteins"/>
    <property type="match status" value="2"/>
</dbReference>
<feature type="transmembrane region" description="Helical" evidence="17">
    <location>
        <begin position="78"/>
        <end position="101"/>
    </location>
</feature>
<evidence type="ECO:0000256" key="17">
    <source>
        <dbReference type="SAM" id="Phobius"/>
    </source>
</evidence>
<feature type="compositionally biased region" description="Basic and acidic residues" evidence="16">
    <location>
        <begin position="368"/>
        <end position="377"/>
    </location>
</feature>
<name>A0ABP8MP87_9BACT</name>
<dbReference type="InterPro" id="IPR036909">
    <property type="entry name" value="Cyt_c-like_dom_sf"/>
</dbReference>
<keyword evidence="4 13" id="KW-0349">Heme</keyword>
<evidence type="ECO:0000313" key="22">
    <source>
        <dbReference type="Proteomes" id="UP001500840"/>
    </source>
</evidence>
<dbReference type="InterPro" id="IPR036257">
    <property type="entry name" value="Cyt_c_oxidase_su2_TM_sf"/>
</dbReference>
<protein>
    <recommendedName>
        <fullName evidence="15">Cytochrome c oxidase subunit 2</fullName>
        <ecNumber evidence="15">7.1.1.9</ecNumber>
    </recommendedName>
</protein>
<dbReference type="InterPro" id="IPR011759">
    <property type="entry name" value="Cyt_c_oxidase_su2_TM_dom"/>
</dbReference>
<dbReference type="EC" id="7.1.1.9" evidence="15"/>
<comment type="subcellular location">
    <subcellularLocation>
        <location evidence="14">Cell membrane</location>
        <topology evidence="14">Multi-pass membrane protein</topology>
    </subcellularLocation>
    <subcellularLocation>
        <location evidence="1">Membrane</location>
        <topology evidence="1">Multi-pass membrane protein</topology>
    </subcellularLocation>
</comment>
<evidence type="ECO:0000256" key="15">
    <source>
        <dbReference type="RuleBase" id="RU004024"/>
    </source>
</evidence>
<keyword evidence="8" id="KW-1278">Translocase</keyword>
<accession>A0ABP8MP87</accession>
<evidence type="ECO:0000256" key="9">
    <source>
        <dbReference type="ARBA" id="ARBA00022982"/>
    </source>
</evidence>
<dbReference type="PROSITE" id="PS50999">
    <property type="entry name" value="COX2_TM"/>
    <property type="match status" value="1"/>
</dbReference>
<evidence type="ECO:0000256" key="10">
    <source>
        <dbReference type="ARBA" id="ARBA00022989"/>
    </source>
</evidence>
<keyword evidence="3 14" id="KW-0813">Transport</keyword>
<keyword evidence="5 14" id="KW-0679">Respiratory chain</keyword>
<comment type="catalytic activity">
    <reaction evidence="15">
        <text>4 Fe(II)-[cytochrome c] + O2 + 8 H(+)(in) = 4 Fe(III)-[cytochrome c] + 2 H2O + 4 H(+)(out)</text>
        <dbReference type="Rhea" id="RHEA:11436"/>
        <dbReference type="Rhea" id="RHEA-COMP:10350"/>
        <dbReference type="Rhea" id="RHEA-COMP:14399"/>
        <dbReference type="ChEBI" id="CHEBI:15377"/>
        <dbReference type="ChEBI" id="CHEBI:15378"/>
        <dbReference type="ChEBI" id="CHEBI:15379"/>
        <dbReference type="ChEBI" id="CHEBI:29033"/>
        <dbReference type="ChEBI" id="CHEBI:29034"/>
        <dbReference type="EC" id="7.1.1.9"/>
    </reaction>
</comment>
<dbReference type="EMBL" id="BAABGA010000029">
    <property type="protein sequence ID" value="GAA4452607.1"/>
    <property type="molecule type" value="Genomic_DNA"/>
</dbReference>
<sequence length="377" mass="42592">MLPAAFSLLSDYTEDYAWFPDSASTFAADSDWLYYAITAVCVFFFIPISICLFYFAAKYHKPKGQKAESQVSHNTPIELLWSIGPSIFMVGMFVMGARAYLDMRTIPEGANEIGVQSSKWSWSMDYGRGTYHPELHLLVNEPVKLTMQSSDVIHSLYIPAFRAKKDVVPGRYNYMWFHPTKVTEKVSDEELAKATQWTKESATAWDYDKWQFTPDGYRFYDLYCAEYCGQDHSQMQTVVVVHETREDLDAWIKKYSSRGTDTLEAYGEKLYARRGCVGCHTNNGTSGTGPTYKDAFGTTRQLANGEKVMMDENYVRESILVPKAKVVAGFQPVMPSYKGQLSDDDLDSLVAYIKSLSANAEPASEAAAEEKAEEKTE</sequence>
<evidence type="ECO:0000256" key="3">
    <source>
        <dbReference type="ARBA" id="ARBA00022448"/>
    </source>
</evidence>
<evidence type="ECO:0000256" key="7">
    <source>
        <dbReference type="ARBA" id="ARBA00022723"/>
    </source>
</evidence>
<keyword evidence="9 14" id="KW-0249">Electron transport</keyword>
<keyword evidence="22" id="KW-1185">Reference proteome</keyword>
<feature type="domain" description="Cytochrome c" evidence="20">
    <location>
        <begin position="262"/>
        <end position="357"/>
    </location>
</feature>
<evidence type="ECO:0000256" key="6">
    <source>
        <dbReference type="ARBA" id="ARBA00022692"/>
    </source>
</evidence>
<evidence type="ECO:0000256" key="2">
    <source>
        <dbReference type="ARBA" id="ARBA00007866"/>
    </source>
</evidence>
<dbReference type="PANTHER" id="PTHR22888">
    <property type="entry name" value="CYTOCHROME C OXIDASE, SUBUNIT II"/>
    <property type="match status" value="1"/>
</dbReference>
<dbReference type="InterPro" id="IPR008168">
    <property type="entry name" value="Cyt_C_IC"/>
</dbReference>
<dbReference type="Pfam" id="PF00116">
    <property type="entry name" value="COX2"/>
    <property type="match status" value="1"/>
</dbReference>
<dbReference type="Proteomes" id="UP001500840">
    <property type="component" value="Unassembled WGS sequence"/>
</dbReference>
<evidence type="ECO:0000256" key="16">
    <source>
        <dbReference type="SAM" id="MobiDB-lite"/>
    </source>
</evidence>
<keyword evidence="11 13" id="KW-0408">Iron</keyword>
<evidence type="ECO:0000256" key="11">
    <source>
        <dbReference type="ARBA" id="ARBA00023004"/>
    </source>
</evidence>
<dbReference type="PANTHER" id="PTHR22888:SF9">
    <property type="entry name" value="CYTOCHROME C OXIDASE SUBUNIT 2"/>
    <property type="match status" value="1"/>
</dbReference>
<feature type="region of interest" description="Disordered" evidence="16">
    <location>
        <begin position="358"/>
        <end position="377"/>
    </location>
</feature>
<keyword evidence="15" id="KW-0186">Copper</keyword>
<keyword evidence="12 17" id="KW-0472">Membrane</keyword>
<dbReference type="Gene3D" id="1.10.287.90">
    <property type="match status" value="1"/>
</dbReference>
<evidence type="ECO:0000256" key="14">
    <source>
        <dbReference type="RuleBase" id="RU000456"/>
    </source>
</evidence>